<dbReference type="RefSeq" id="WP_066838345.1">
    <property type="nucleotide sequence ID" value="NZ_CAMNZH010000071.1"/>
</dbReference>
<protein>
    <submittedName>
        <fullName evidence="2">Uncharacterized protein</fullName>
    </submittedName>
</protein>
<dbReference type="EMBL" id="LSTQ01000008">
    <property type="protein sequence ID" value="OAH30290.1"/>
    <property type="molecule type" value="Genomic_DNA"/>
</dbReference>
<dbReference type="OrthoDB" id="4424402at2"/>
<feature type="compositionally biased region" description="Basic and acidic residues" evidence="1">
    <location>
        <begin position="14"/>
        <end position="34"/>
    </location>
</feature>
<evidence type="ECO:0000313" key="3">
    <source>
        <dbReference type="Proteomes" id="UP000076947"/>
    </source>
</evidence>
<dbReference type="Pfam" id="PF20079">
    <property type="entry name" value="DUF6474"/>
    <property type="match status" value="1"/>
</dbReference>
<comment type="caution">
    <text evidence="2">The sequence shown here is derived from an EMBL/GenBank/DDBJ whole genome shotgun (WGS) entry which is preliminary data.</text>
</comment>
<gene>
    <name evidence="2" type="ORF">AYJ05_05920</name>
</gene>
<dbReference type="STRING" id="1705.CA21670_11730"/>
<dbReference type="AlphaFoldDB" id="A0A177INA1"/>
<accession>A0A177INA1</accession>
<keyword evidence="3" id="KW-1185">Reference proteome</keyword>
<reference evidence="3" key="1">
    <citation type="submission" date="2016-02" db="EMBL/GenBank/DDBJ databases">
        <authorList>
            <person name="Kaur G."/>
            <person name="Nair G.R."/>
            <person name="Mayilraj S."/>
        </authorList>
    </citation>
    <scope>NUCLEOTIDE SEQUENCE [LARGE SCALE GENOMIC DNA]</scope>
    <source>
        <strain evidence="3">GA-15</strain>
    </source>
</reference>
<proteinExistence type="predicted"/>
<evidence type="ECO:0000313" key="2">
    <source>
        <dbReference type="EMBL" id="OAH30290.1"/>
    </source>
</evidence>
<dbReference type="InterPro" id="IPR045522">
    <property type="entry name" value="DUF6474"/>
</dbReference>
<feature type="region of interest" description="Disordered" evidence="1">
    <location>
        <begin position="1"/>
        <end position="63"/>
    </location>
</feature>
<organism evidence="2 3">
    <name type="scientific">Corynebacterium stationis</name>
    <dbReference type="NCBI Taxonomy" id="1705"/>
    <lineage>
        <taxon>Bacteria</taxon>
        <taxon>Bacillati</taxon>
        <taxon>Actinomycetota</taxon>
        <taxon>Actinomycetes</taxon>
        <taxon>Mycobacteriales</taxon>
        <taxon>Corynebacteriaceae</taxon>
        <taxon>Corynebacterium</taxon>
    </lineage>
</organism>
<sequence length="212" mass="23868">MSLLKKFRKSRRAAKAELKAAKTKAKAEVKSADKARKRQQKLLANQEKQLVKSEEKGLKQRRKHELKLAKTELEKLRAGRFNTDNVKRYAGAARTAAPLLLPLLYRAIVSGRQQFEQSRAKKAGVTTDQLASFAGHGASIKARTQGIRNTLDENGSLPAGFKRDIKERLDDLDAAVDNAELMTPQQRRRAHSSINREIDMVTQEIQDRITRG</sequence>
<dbReference type="Proteomes" id="UP000076947">
    <property type="component" value="Unassembled WGS sequence"/>
</dbReference>
<evidence type="ECO:0000256" key="1">
    <source>
        <dbReference type="SAM" id="MobiDB-lite"/>
    </source>
</evidence>
<feature type="compositionally biased region" description="Basic residues" evidence="1">
    <location>
        <begin position="1"/>
        <end position="13"/>
    </location>
</feature>
<name>A0A177INA1_9CORY</name>
<feature type="compositionally biased region" description="Basic and acidic residues" evidence="1">
    <location>
        <begin position="49"/>
        <end position="58"/>
    </location>
</feature>